<dbReference type="EMBL" id="BAAANC010000005">
    <property type="protein sequence ID" value="GAA1560079.1"/>
    <property type="molecule type" value="Genomic_DNA"/>
</dbReference>
<dbReference type="PANTHER" id="PTHR38041">
    <property type="entry name" value="CHORISMATE MUTASE"/>
    <property type="match status" value="1"/>
</dbReference>
<dbReference type="InterPro" id="IPR008240">
    <property type="entry name" value="Chorismate_mutase_periplasmic"/>
</dbReference>
<comment type="caution">
    <text evidence="7">The sequence shown here is derived from an EMBL/GenBank/DDBJ whole genome shotgun (WGS) entry which is preliminary data.</text>
</comment>
<dbReference type="NCBIfam" id="NF006741">
    <property type="entry name" value="PRK09269.1"/>
    <property type="match status" value="1"/>
</dbReference>
<name>A0ABN2CNR1_9ACTN</name>
<dbReference type="NCBIfam" id="TIGR01806">
    <property type="entry name" value="CM_mono2"/>
    <property type="match status" value="1"/>
</dbReference>
<dbReference type="SUPFAM" id="SSF48600">
    <property type="entry name" value="Chorismate mutase II"/>
    <property type="match status" value="1"/>
</dbReference>
<keyword evidence="8" id="KW-1185">Reference proteome</keyword>
<sequence>MKTSSKVARGIAVTAVAAAGGMSLTVPSAMAAEVPQTSLSSISALGPHESFGRLGPLTDLVIERLLVSDDVAASKFGTDSPIENPVREQQVLDQVRAQADALGLDPDDAVAFFRDQITASKEVQTGLFARWTAHPDQAPTTRPDLEQIRLRLDQLTTALLQQLAATVDVRDKPIACTVHLALAVGSGTVLEGLNTLHRQALGTAVRSVCTAAAR</sequence>
<evidence type="ECO:0000256" key="2">
    <source>
        <dbReference type="ARBA" id="ARBA00012404"/>
    </source>
</evidence>
<dbReference type="Proteomes" id="UP001500363">
    <property type="component" value="Unassembled WGS sequence"/>
</dbReference>
<protein>
    <recommendedName>
        <fullName evidence="2">chorismate mutase</fullName>
        <ecNumber evidence="2">5.4.99.5</ecNumber>
    </recommendedName>
</protein>
<dbReference type="InterPro" id="IPR036979">
    <property type="entry name" value="CM_dom_sf"/>
</dbReference>
<evidence type="ECO:0000256" key="3">
    <source>
        <dbReference type="ARBA" id="ARBA00022729"/>
    </source>
</evidence>
<dbReference type="PANTHER" id="PTHR38041:SF2">
    <property type="entry name" value="SECRETED CHORISMATE MUTASE"/>
    <property type="match status" value="1"/>
</dbReference>
<keyword evidence="3 5" id="KW-0732">Signal</keyword>
<accession>A0ABN2CNR1</accession>
<dbReference type="Pfam" id="PF01817">
    <property type="entry name" value="CM_2"/>
    <property type="match status" value="1"/>
</dbReference>
<dbReference type="EC" id="5.4.99.5" evidence="2"/>
<gene>
    <name evidence="7" type="ORF">GCM10009741_76550</name>
</gene>
<feature type="chain" id="PRO_5046216116" description="chorismate mutase" evidence="5">
    <location>
        <begin position="32"/>
        <end position="214"/>
    </location>
</feature>
<keyword evidence="4" id="KW-0413">Isomerase</keyword>
<evidence type="ECO:0000259" key="6">
    <source>
        <dbReference type="PROSITE" id="PS51168"/>
    </source>
</evidence>
<evidence type="ECO:0000313" key="8">
    <source>
        <dbReference type="Proteomes" id="UP001500363"/>
    </source>
</evidence>
<reference evidence="7 8" key="1">
    <citation type="journal article" date="2019" name="Int. J. Syst. Evol. Microbiol.">
        <title>The Global Catalogue of Microorganisms (GCM) 10K type strain sequencing project: providing services to taxonomists for standard genome sequencing and annotation.</title>
        <authorList>
            <consortium name="The Broad Institute Genomics Platform"/>
            <consortium name="The Broad Institute Genome Sequencing Center for Infectious Disease"/>
            <person name="Wu L."/>
            <person name="Ma J."/>
        </authorList>
    </citation>
    <scope>NUCLEOTIDE SEQUENCE [LARGE SCALE GENOMIC DNA]</scope>
    <source>
        <strain evidence="7 8">JCM 14303</strain>
    </source>
</reference>
<organism evidence="7 8">
    <name type="scientific">Kribbella lupini</name>
    <dbReference type="NCBI Taxonomy" id="291602"/>
    <lineage>
        <taxon>Bacteria</taxon>
        <taxon>Bacillati</taxon>
        <taxon>Actinomycetota</taxon>
        <taxon>Actinomycetes</taxon>
        <taxon>Propionibacteriales</taxon>
        <taxon>Kribbellaceae</taxon>
        <taxon>Kribbella</taxon>
    </lineage>
</organism>
<feature type="signal peptide" evidence="5">
    <location>
        <begin position="1"/>
        <end position="31"/>
    </location>
</feature>
<dbReference type="InterPro" id="IPR051331">
    <property type="entry name" value="Chorismate_mutase-related"/>
</dbReference>
<dbReference type="RefSeq" id="WP_344183242.1">
    <property type="nucleotide sequence ID" value="NZ_BAAANC010000005.1"/>
</dbReference>
<dbReference type="InterPro" id="IPR036263">
    <property type="entry name" value="Chorismate_II_sf"/>
</dbReference>
<evidence type="ECO:0000256" key="4">
    <source>
        <dbReference type="ARBA" id="ARBA00023235"/>
    </source>
</evidence>
<evidence type="ECO:0000313" key="7">
    <source>
        <dbReference type="EMBL" id="GAA1560079.1"/>
    </source>
</evidence>
<dbReference type="InterPro" id="IPR002701">
    <property type="entry name" value="CM_II_prokaryot"/>
</dbReference>
<feature type="domain" description="Chorismate mutase" evidence="6">
    <location>
        <begin position="26"/>
        <end position="128"/>
    </location>
</feature>
<dbReference type="Gene3D" id="1.20.59.10">
    <property type="entry name" value="Chorismate mutase"/>
    <property type="match status" value="1"/>
</dbReference>
<evidence type="ECO:0000256" key="5">
    <source>
        <dbReference type="SAM" id="SignalP"/>
    </source>
</evidence>
<dbReference type="SMART" id="SM00830">
    <property type="entry name" value="CM_2"/>
    <property type="match status" value="1"/>
</dbReference>
<comment type="pathway">
    <text evidence="1">Metabolic intermediate biosynthesis; prephenate biosynthesis; prephenate from chorismate: step 1/1.</text>
</comment>
<proteinExistence type="predicted"/>
<evidence type="ECO:0000256" key="1">
    <source>
        <dbReference type="ARBA" id="ARBA00004817"/>
    </source>
</evidence>
<dbReference type="PROSITE" id="PS51168">
    <property type="entry name" value="CHORISMATE_MUT_2"/>
    <property type="match status" value="1"/>
</dbReference>